<reference evidence="8 11" key="4">
    <citation type="submission" date="2018-06" db="EMBL/GenBank/DDBJ databases">
        <authorList>
            <consortium name="Pathogen Informatics"/>
            <person name="Doyle S."/>
        </authorList>
    </citation>
    <scope>NUCLEOTIDE SEQUENCE [LARGE SCALE GENOMIC DNA]</scope>
    <source>
        <strain evidence="8 11">NCTC11694</strain>
    </source>
</reference>
<evidence type="ECO:0000259" key="5">
    <source>
        <dbReference type="Pfam" id="PF00419"/>
    </source>
</evidence>
<organism evidence="8 11">
    <name type="scientific">Klebsiella michiganensis</name>
    <dbReference type="NCBI Taxonomy" id="1134687"/>
    <lineage>
        <taxon>Bacteria</taxon>
        <taxon>Pseudomonadati</taxon>
        <taxon>Pseudomonadota</taxon>
        <taxon>Gammaproteobacteria</taxon>
        <taxon>Enterobacterales</taxon>
        <taxon>Enterobacteriaceae</taxon>
        <taxon>Klebsiella/Raoultella group</taxon>
        <taxon>Klebsiella</taxon>
    </lineage>
</organism>
<dbReference type="Proteomes" id="UP000255050">
    <property type="component" value="Unassembled WGS sequence"/>
</dbReference>
<evidence type="ECO:0000256" key="4">
    <source>
        <dbReference type="ARBA" id="ARBA00023263"/>
    </source>
</evidence>
<evidence type="ECO:0000313" key="8">
    <source>
        <dbReference type="EMBL" id="STR42908.1"/>
    </source>
</evidence>
<dbReference type="Proteomes" id="UP000036305">
    <property type="component" value="Unassembled WGS sequence"/>
</dbReference>
<dbReference type="InterPro" id="IPR050263">
    <property type="entry name" value="Bact_Fimbrial_Adh_Pro"/>
</dbReference>
<dbReference type="Gene3D" id="2.60.40.3310">
    <property type="match status" value="1"/>
</dbReference>
<reference evidence="6 9" key="1">
    <citation type="submission" date="2015-06" db="EMBL/GenBank/DDBJ databases">
        <title>The Genome Sequence of None.</title>
        <authorList>
            <consortium name="The Broad Institute Genomics Platform"/>
            <consortium name="The Broad Institute Genome Sequencing Center for Infectious Disease"/>
            <person name="Earl A.M."/>
            <person name="Onderdonk A.B."/>
            <person name="Kirby J."/>
            <person name="Ferraro M.J."/>
            <person name="Huang S."/>
            <person name="Spencer M."/>
            <person name="Fodor A."/>
            <person name="Hooper D."/>
            <person name="Dekker J."/>
            <person name="O'Brien T."/>
            <person name="Quan V."/>
            <person name="Gombosev A."/>
            <person name="Delaney M."/>
            <person name="DuBois A."/>
            <person name="Ernst C."/>
            <person name="Kim D.S."/>
            <person name="Rossman W."/>
            <person name="Gohs F."/>
            <person name="Petruso H."/>
            <person name="Nozar T."/>
            <person name="Mougeot F."/>
            <person name="Manson-McGuire A."/>
            <person name="Young S."/>
            <person name="Abouelleil A."/>
            <person name="Cao P."/>
            <person name="Chapman S.B."/>
            <person name="Griggs A."/>
            <person name="Priest M."/>
            <person name="Shea T."/>
            <person name="Wortman I."/>
            <person name="Wortman J.R."/>
            <person name="Nusbaum C."/>
            <person name="Birren B."/>
        </authorList>
    </citation>
    <scope>NUCLEOTIDE SEQUENCE [LARGE SCALE GENOMIC DNA]</scope>
    <source>
        <strain evidence="6 9">MGH87</strain>
    </source>
</reference>
<evidence type="ECO:0000313" key="7">
    <source>
        <dbReference type="EMBL" id="PLM66185.1"/>
    </source>
</evidence>
<keyword evidence="3" id="KW-0732">Signal</keyword>
<protein>
    <submittedName>
        <fullName evidence="7 8">Fimbrial protein</fullName>
    </submittedName>
</protein>
<dbReference type="SUPFAM" id="SSF49401">
    <property type="entry name" value="Bacterial adhesins"/>
    <property type="match status" value="1"/>
</dbReference>
<evidence type="ECO:0000313" key="6">
    <source>
        <dbReference type="EMBL" id="KLY29634.1"/>
    </source>
</evidence>
<dbReference type="EMBL" id="UGJR01000002">
    <property type="protein sequence ID" value="STR42908.1"/>
    <property type="molecule type" value="Genomic_DNA"/>
</dbReference>
<dbReference type="GO" id="GO:0009289">
    <property type="term" value="C:pilus"/>
    <property type="evidence" value="ECO:0007669"/>
    <property type="project" value="UniProtKB-SubCell"/>
</dbReference>
<sequence length="347" mass="36181">MKNRTTCRPPLTGQREANTRFFRQAVMAGCACTLSLNVWASECYSSVASTSVDLKTISVSPDLAVGQSITGGDKTFDSVQFASCESSFTVEKYFYGYLYSSLASAGTYNGRLTFKTNLSGVGVQLGASMSDTKGASGNGWITSGSSIKLLTDDSIGWGAMIYMSITPKLNLIKIADSVSGGTLSGKVGYGQANGNQGSANIDINFTGTLSASGCTLSGGSDLSFTLDDVQKSELPSVGSTWGESSEKDISLSCTAGTNVYFTLSGTQEPGTSDTSILKNNGTAKGLSVQVMDLHGGGNHPVNLNYRWSPITSSGTTAKIPLAARYIRTGDLTPGSVDASATYTLDYD</sequence>
<feature type="domain" description="Fimbrial-type adhesion" evidence="5">
    <location>
        <begin position="203"/>
        <end position="347"/>
    </location>
</feature>
<dbReference type="GO" id="GO:0043709">
    <property type="term" value="P:cell adhesion involved in single-species biofilm formation"/>
    <property type="evidence" value="ECO:0007669"/>
    <property type="project" value="TreeGrafter"/>
</dbReference>
<dbReference type="InterPro" id="IPR008966">
    <property type="entry name" value="Adhesion_dom_sf"/>
</dbReference>
<reference evidence="7 10" key="2">
    <citation type="submission" date="2017-11" db="EMBL/GenBank/DDBJ databases">
        <authorList>
            <person name="Han C.G."/>
        </authorList>
    </citation>
    <scope>NUCLEOTIDE SEQUENCE [LARGE SCALE GENOMIC DNA]</scope>
    <source>
        <strain evidence="7 10">A2</strain>
    </source>
</reference>
<evidence type="ECO:0000256" key="2">
    <source>
        <dbReference type="ARBA" id="ARBA00006671"/>
    </source>
</evidence>
<evidence type="ECO:0000256" key="3">
    <source>
        <dbReference type="ARBA" id="ARBA00022729"/>
    </source>
</evidence>
<evidence type="ECO:0000313" key="10">
    <source>
        <dbReference type="Proteomes" id="UP000234661"/>
    </source>
</evidence>
<dbReference type="EMBL" id="PIET01000186">
    <property type="protein sequence ID" value="PLM66185.1"/>
    <property type="molecule type" value="Genomic_DNA"/>
</dbReference>
<dbReference type="Gene3D" id="2.60.40.1090">
    <property type="entry name" value="Fimbrial-type adhesion domain"/>
    <property type="match status" value="1"/>
</dbReference>
<dbReference type="PANTHER" id="PTHR33420:SF3">
    <property type="entry name" value="FIMBRIAL SUBUNIT ELFA"/>
    <property type="match status" value="1"/>
</dbReference>
<comment type="subcellular location">
    <subcellularLocation>
        <location evidence="1">Fimbrium</location>
    </subcellularLocation>
</comment>
<reference evidence="7 10" key="3">
    <citation type="submission" date="2018-01" db="EMBL/GenBank/DDBJ databases">
        <title>Genomic study of Klebsiella pneumoniae.</title>
        <authorList>
            <person name="Yang Y."/>
            <person name="Bicalho R."/>
        </authorList>
    </citation>
    <scope>NUCLEOTIDE SEQUENCE [LARGE SCALE GENOMIC DNA]</scope>
    <source>
        <strain evidence="7 10">A2</strain>
    </source>
</reference>
<keyword evidence="9" id="KW-1185">Reference proteome</keyword>
<dbReference type="InterPro" id="IPR036937">
    <property type="entry name" value="Adhesion_dom_fimbrial_sf"/>
</dbReference>
<evidence type="ECO:0000313" key="11">
    <source>
        <dbReference type="Proteomes" id="UP000255050"/>
    </source>
</evidence>
<accession>A0A0J2H504</accession>
<dbReference type="InterPro" id="IPR000259">
    <property type="entry name" value="Adhesion_dom_fimbrial"/>
</dbReference>
<dbReference type="PANTHER" id="PTHR33420">
    <property type="entry name" value="FIMBRIAL SUBUNIT ELFA-RELATED"/>
    <property type="match status" value="1"/>
</dbReference>
<gene>
    <name evidence="7" type="ORF">CWM85_09265</name>
    <name evidence="8" type="ORF">NCTC11694_04165</name>
    <name evidence="6" type="ORF">SK91_03964</name>
</gene>
<evidence type="ECO:0000313" key="9">
    <source>
        <dbReference type="Proteomes" id="UP000036305"/>
    </source>
</evidence>
<comment type="caution">
    <text evidence="8">The sequence shown here is derived from an EMBL/GenBank/DDBJ whole genome shotgun (WGS) entry which is preliminary data.</text>
</comment>
<name>A0A0J2H504_9ENTR</name>
<evidence type="ECO:0000256" key="1">
    <source>
        <dbReference type="ARBA" id="ARBA00004561"/>
    </source>
</evidence>
<comment type="similarity">
    <text evidence="2">Belongs to the fimbrial protein family.</text>
</comment>
<proteinExistence type="inferred from homology"/>
<dbReference type="AlphaFoldDB" id="A0A0J2H504"/>
<keyword evidence="4" id="KW-0281">Fimbrium</keyword>
<dbReference type="EMBL" id="LEUS01000023">
    <property type="protein sequence ID" value="KLY29634.1"/>
    <property type="molecule type" value="Genomic_DNA"/>
</dbReference>
<dbReference type="Pfam" id="PF00419">
    <property type="entry name" value="Fimbrial"/>
    <property type="match status" value="1"/>
</dbReference>
<dbReference type="Proteomes" id="UP000234661">
    <property type="component" value="Unassembled WGS sequence"/>
</dbReference>